<accession>A0A150QN91</accession>
<dbReference type="InterPro" id="IPR011146">
    <property type="entry name" value="HIT-like"/>
</dbReference>
<dbReference type="EMBL" id="JEMA01000468">
    <property type="protein sequence ID" value="KYF69457.1"/>
    <property type="molecule type" value="Genomic_DNA"/>
</dbReference>
<feature type="region of interest" description="Disordered" evidence="4">
    <location>
        <begin position="117"/>
        <end position="138"/>
    </location>
</feature>
<evidence type="ECO:0000313" key="7">
    <source>
        <dbReference type="Proteomes" id="UP000075260"/>
    </source>
</evidence>
<dbReference type="Proteomes" id="UP000075260">
    <property type="component" value="Unassembled WGS sequence"/>
</dbReference>
<dbReference type="Gene3D" id="3.30.428.10">
    <property type="entry name" value="HIT-like"/>
    <property type="match status" value="1"/>
</dbReference>
<comment type="caution">
    <text evidence="6">The sequence shown here is derived from an EMBL/GenBank/DDBJ whole genome shotgun (WGS) entry which is preliminary data.</text>
</comment>
<evidence type="ECO:0000259" key="5">
    <source>
        <dbReference type="PROSITE" id="PS51084"/>
    </source>
</evidence>
<dbReference type="InterPro" id="IPR001310">
    <property type="entry name" value="Histidine_triad_HIT"/>
</dbReference>
<dbReference type="PANTHER" id="PTHR42997:SF1">
    <property type="entry name" value="AP-4-A PHOSPHORYLASE"/>
    <property type="match status" value="1"/>
</dbReference>
<dbReference type="PROSITE" id="PS00892">
    <property type="entry name" value="HIT_1"/>
    <property type="match status" value="1"/>
</dbReference>
<dbReference type="SUPFAM" id="SSF54197">
    <property type="entry name" value="HIT-like"/>
    <property type="match status" value="1"/>
</dbReference>
<dbReference type="InterPro" id="IPR036265">
    <property type="entry name" value="HIT-like_sf"/>
</dbReference>
<dbReference type="PANTHER" id="PTHR42997">
    <property type="entry name" value="HIT FAMILY HYDROLASE"/>
    <property type="match status" value="1"/>
</dbReference>
<dbReference type="PRINTS" id="PR00332">
    <property type="entry name" value="HISTRIAD"/>
</dbReference>
<evidence type="ECO:0000256" key="4">
    <source>
        <dbReference type="SAM" id="MobiDB-lite"/>
    </source>
</evidence>
<dbReference type="PROSITE" id="PS51084">
    <property type="entry name" value="HIT_2"/>
    <property type="match status" value="1"/>
</dbReference>
<evidence type="ECO:0000256" key="2">
    <source>
        <dbReference type="PIRSR" id="PIRSR601310-3"/>
    </source>
</evidence>
<protein>
    <recommendedName>
        <fullName evidence="5">HIT domain-containing protein</fullName>
    </recommendedName>
</protein>
<evidence type="ECO:0000313" key="6">
    <source>
        <dbReference type="EMBL" id="KYF69457.1"/>
    </source>
</evidence>
<sequence>MTSPFLEAPGSAWVASNALAFALRDRFPVSPGHTLVVPRRLVPTWFDATAEERAAIFELVDAVKRQLDAELQPDGYNIGINAGEAAGQTVMHLHVHVIPRFRGDVDDPRGGVRHVIPGKGNYLAGRPSPLATGGAEDPFLRHIAPNRHRSEAARPGWARSATISRISCAAGSAPPPASPERRSTSASRVHPTASGPSRRALTQPPGCRAAGSSLSPICARRPGPGALVAPDRIRAPLSLQERRPGETAFVLVRLPGESAWRYLGVARYLEDEGLWACPGIDHQAYRALGSGRGVSRTLPGGARERARALVEELLRRPGAGAMVERYGRRCRIVGRTEAGGLLTDLAWVIVGRDDVKKNGGLLDEQRVNRLRYVEGTPRAATRWIDTGWALVLEAEAAEAGAA</sequence>
<dbReference type="Pfam" id="PF01230">
    <property type="entry name" value="HIT"/>
    <property type="match status" value="1"/>
</dbReference>
<name>A0A150QN91_SORCE</name>
<feature type="domain" description="HIT" evidence="5">
    <location>
        <begin position="1"/>
        <end position="107"/>
    </location>
</feature>
<evidence type="ECO:0000256" key="1">
    <source>
        <dbReference type="PIRSR" id="PIRSR601310-1"/>
    </source>
</evidence>
<feature type="short sequence motif" description="Histidine triad motif" evidence="2 3">
    <location>
        <begin position="92"/>
        <end position="96"/>
    </location>
</feature>
<feature type="region of interest" description="Disordered" evidence="4">
    <location>
        <begin position="168"/>
        <end position="218"/>
    </location>
</feature>
<dbReference type="OrthoDB" id="9784774at2"/>
<dbReference type="InterPro" id="IPR019808">
    <property type="entry name" value="Histidine_triad_CS"/>
</dbReference>
<dbReference type="InterPro" id="IPR052908">
    <property type="entry name" value="AP-4-A_phosphorylase"/>
</dbReference>
<dbReference type="GO" id="GO:0003824">
    <property type="term" value="F:catalytic activity"/>
    <property type="evidence" value="ECO:0007669"/>
    <property type="project" value="InterPro"/>
</dbReference>
<organism evidence="6 7">
    <name type="scientific">Sorangium cellulosum</name>
    <name type="common">Polyangium cellulosum</name>
    <dbReference type="NCBI Taxonomy" id="56"/>
    <lineage>
        <taxon>Bacteria</taxon>
        <taxon>Pseudomonadati</taxon>
        <taxon>Myxococcota</taxon>
        <taxon>Polyangia</taxon>
        <taxon>Polyangiales</taxon>
        <taxon>Polyangiaceae</taxon>
        <taxon>Sorangium</taxon>
    </lineage>
</organism>
<proteinExistence type="predicted"/>
<feature type="active site" description="Tele-AMP-histidine intermediate" evidence="1">
    <location>
        <position position="94"/>
    </location>
</feature>
<dbReference type="AlphaFoldDB" id="A0A150QN91"/>
<evidence type="ECO:0000256" key="3">
    <source>
        <dbReference type="PROSITE-ProRule" id="PRU00464"/>
    </source>
</evidence>
<gene>
    <name evidence="6" type="ORF">BE15_18225</name>
</gene>
<reference evidence="6 7" key="1">
    <citation type="submission" date="2014-02" db="EMBL/GenBank/DDBJ databases">
        <title>The small core and large imbalanced accessory genome model reveals a collaborative survival strategy of Sorangium cellulosum strains in nature.</title>
        <authorList>
            <person name="Han K."/>
            <person name="Peng R."/>
            <person name="Blom J."/>
            <person name="Li Y.-Z."/>
        </authorList>
    </citation>
    <scope>NUCLEOTIDE SEQUENCE [LARGE SCALE GENOMIC DNA]</scope>
    <source>
        <strain evidence="6 7">So0008-312</strain>
    </source>
</reference>